<comment type="caution">
    <text evidence="2">The sequence shown here is derived from an EMBL/GenBank/DDBJ whole genome shotgun (WGS) entry which is preliminary data.</text>
</comment>
<feature type="region of interest" description="Disordered" evidence="1">
    <location>
        <begin position="1"/>
        <end position="32"/>
    </location>
</feature>
<sequence>MGMLALEGVRKRGPRRKRRGRERSKKKKTRNGLEHVKAVAMKEEAAGGGGRWMLWWISGGGMKEDFLEVVCVGVEGDERGGYCLNKCSGVKG</sequence>
<reference evidence="2 3" key="3">
    <citation type="submission" date="2019-11" db="EMBL/GenBank/DDBJ databases">
        <title>A de novo genome assembly of a pear dwarfing rootstock.</title>
        <authorList>
            <person name="Wang F."/>
            <person name="Wang J."/>
            <person name="Li S."/>
            <person name="Zhang Y."/>
            <person name="Fang M."/>
            <person name="Ma L."/>
            <person name="Zhao Y."/>
            <person name="Jiang S."/>
        </authorList>
    </citation>
    <scope>NUCLEOTIDE SEQUENCE [LARGE SCALE GENOMIC DNA]</scope>
    <source>
        <strain evidence="2">S2</strain>
        <tissue evidence="2">Leaf</tissue>
    </source>
</reference>
<dbReference type="AlphaFoldDB" id="A0A5N5H4T3"/>
<dbReference type="Proteomes" id="UP000327157">
    <property type="component" value="Chromosome 4"/>
</dbReference>
<keyword evidence="3" id="KW-1185">Reference proteome</keyword>
<evidence type="ECO:0000256" key="1">
    <source>
        <dbReference type="SAM" id="MobiDB-lite"/>
    </source>
</evidence>
<proteinExistence type="predicted"/>
<name>A0A5N5H4T3_9ROSA</name>
<reference evidence="3" key="2">
    <citation type="submission" date="2019-10" db="EMBL/GenBank/DDBJ databases">
        <title>A de novo genome assembly of a pear dwarfing rootstock.</title>
        <authorList>
            <person name="Wang F."/>
            <person name="Wang J."/>
            <person name="Li S."/>
            <person name="Zhang Y."/>
            <person name="Fang M."/>
            <person name="Ma L."/>
            <person name="Zhao Y."/>
            <person name="Jiang S."/>
        </authorList>
    </citation>
    <scope>NUCLEOTIDE SEQUENCE [LARGE SCALE GENOMIC DNA]</scope>
</reference>
<accession>A0A5N5H4T3</accession>
<gene>
    <name evidence="2" type="ORF">D8674_025131</name>
</gene>
<reference evidence="2 3" key="1">
    <citation type="submission" date="2019-09" db="EMBL/GenBank/DDBJ databases">
        <authorList>
            <person name="Ou C."/>
        </authorList>
    </citation>
    <scope>NUCLEOTIDE SEQUENCE [LARGE SCALE GENOMIC DNA]</scope>
    <source>
        <strain evidence="2">S2</strain>
        <tissue evidence="2">Leaf</tissue>
    </source>
</reference>
<dbReference type="EMBL" id="SMOL01000231">
    <property type="protein sequence ID" value="KAB2622949.1"/>
    <property type="molecule type" value="Genomic_DNA"/>
</dbReference>
<evidence type="ECO:0000313" key="2">
    <source>
        <dbReference type="EMBL" id="KAB2622949.1"/>
    </source>
</evidence>
<evidence type="ECO:0000313" key="3">
    <source>
        <dbReference type="Proteomes" id="UP000327157"/>
    </source>
</evidence>
<feature type="compositionally biased region" description="Basic residues" evidence="1">
    <location>
        <begin position="11"/>
        <end position="30"/>
    </location>
</feature>
<organism evidence="2 3">
    <name type="scientific">Pyrus ussuriensis x Pyrus communis</name>
    <dbReference type="NCBI Taxonomy" id="2448454"/>
    <lineage>
        <taxon>Eukaryota</taxon>
        <taxon>Viridiplantae</taxon>
        <taxon>Streptophyta</taxon>
        <taxon>Embryophyta</taxon>
        <taxon>Tracheophyta</taxon>
        <taxon>Spermatophyta</taxon>
        <taxon>Magnoliopsida</taxon>
        <taxon>eudicotyledons</taxon>
        <taxon>Gunneridae</taxon>
        <taxon>Pentapetalae</taxon>
        <taxon>rosids</taxon>
        <taxon>fabids</taxon>
        <taxon>Rosales</taxon>
        <taxon>Rosaceae</taxon>
        <taxon>Amygdaloideae</taxon>
        <taxon>Maleae</taxon>
        <taxon>Pyrus</taxon>
    </lineage>
</organism>
<protein>
    <submittedName>
        <fullName evidence="2">Uncharacterized protein</fullName>
    </submittedName>
</protein>